<evidence type="ECO:0000256" key="9">
    <source>
        <dbReference type="ARBA" id="ARBA00022553"/>
    </source>
</evidence>
<dbReference type="Proteomes" id="UP000694521">
    <property type="component" value="Unplaced"/>
</dbReference>
<evidence type="ECO:0000256" key="5">
    <source>
        <dbReference type="ARBA" id="ARBA00011738"/>
    </source>
</evidence>
<evidence type="ECO:0000256" key="20">
    <source>
        <dbReference type="ARBA" id="ARBA00077191"/>
    </source>
</evidence>
<evidence type="ECO:0000256" key="4">
    <source>
        <dbReference type="ARBA" id="ARBA00010897"/>
    </source>
</evidence>
<evidence type="ECO:0000256" key="14">
    <source>
        <dbReference type="ARBA" id="ARBA00023108"/>
    </source>
</evidence>
<comment type="catalytic activity">
    <reaction evidence="19">
        <text>beta-nicotinamide D-ribonucleotide + diphosphate = 5-phospho-alpha-D-ribose 1-diphosphate + nicotinamide + H(+)</text>
        <dbReference type="Rhea" id="RHEA:16149"/>
        <dbReference type="ChEBI" id="CHEBI:14649"/>
        <dbReference type="ChEBI" id="CHEBI:15378"/>
        <dbReference type="ChEBI" id="CHEBI:17154"/>
        <dbReference type="ChEBI" id="CHEBI:33019"/>
        <dbReference type="ChEBI" id="CHEBI:58017"/>
        <dbReference type="EC" id="2.4.2.12"/>
    </reaction>
    <physiologicalReaction direction="right-to-left" evidence="19">
        <dbReference type="Rhea" id="RHEA:16151"/>
    </physiologicalReaction>
</comment>
<dbReference type="InterPro" id="IPR041529">
    <property type="entry name" value="DUF5598"/>
</dbReference>
<keyword evidence="13" id="KW-0007">Acetylation</keyword>
<evidence type="ECO:0000256" key="1">
    <source>
        <dbReference type="ARBA" id="ARBA00004123"/>
    </source>
</evidence>
<dbReference type="InterPro" id="IPR036068">
    <property type="entry name" value="Nicotinate_pribotase-like_C"/>
</dbReference>
<keyword evidence="15" id="KW-0539">Nucleus</keyword>
<dbReference type="AlphaFoldDB" id="A0A8B9D4A9"/>
<comment type="subunit">
    <text evidence="5">Homodimer.</text>
</comment>
<dbReference type="GO" id="GO:0009435">
    <property type="term" value="P:NAD+ biosynthetic process"/>
    <property type="evidence" value="ECO:0007669"/>
    <property type="project" value="UniProtKB-UniPathway"/>
</dbReference>
<evidence type="ECO:0000256" key="10">
    <source>
        <dbReference type="ARBA" id="ARBA00022642"/>
    </source>
</evidence>
<dbReference type="GO" id="GO:0048511">
    <property type="term" value="P:rhythmic process"/>
    <property type="evidence" value="ECO:0007669"/>
    <property type="project" value="UniProtKB-KW"/>
</dbReference>
<keyword evidence="9" id="KW-0597">Phosphoprotein</keyword>
<dbReference type="Gene3D" id="3.20.20.70">
    <property type="entry name" value="Aldolase class I"/>
    <property type="match status" value="1"/>
</dbReference>
<comment type="pathway">
    <text evidence="16">Cofactor biosynthesis; NAD(+) biosynthesis; nicotinamide D-ribonucleotide from 5-phospho-alpha-D-ribose 1-diphosphate and nicotinamide: step 1/1.</text>
</comment>
<accession>A0A8B9D4A9</accession>
<comment type="subcellular location">
    <subcellularLocation>
        <location evidence="2">Cytoplasm</location>
    </subcellularLocation>
    <subcellularLocation>
        <location evidence="1">Nucleus</location>
    </subcellularLocation>
    <subcellularLocation>
        <location evidence="3">Secreted</location>
    </subcellularLocation>
</comment>
<dbReference type="GO" id="GO:0042802">
    <property type="term" value="F:identical protein binding"/>
    <property type="evidence" value="ECO:0007669"/>
    <property type="project" value="UniProtKB-ARBA"/>
</dbReference>
<dbReference type="NCBIfam" id="NF006629">
    <property type="entry name" value="PRK09198.1"/>
    <property type="match status" value="1"/>
</dbReference>
<keyword evidence="24" id="KW-1185">Reference proteome</keyword>
<evidence type="ECO:0000256" key="6">
    <source>
        <dbReference type="ARBA" id="ARBA00022490"/>
    </source>
</evidence>
<evidence type="ECO:0000313" key="23">
    <source>
        <dbReference type="Ensembl" id="ENSACDP00005001931.1"/>
    </source>
</evidence>
<dbReference type="InterPro" id="IPR041525">
    <property type="entry name" value="N/Namide_PRibTrfase"/>
</dbReference>
<reference evidence="23" key="1">
    <citation type="submission" date="2025-08" db="UniProtKB">
        <authorList>
            <consortium name="Ensembl"/>
        </authorList>
    </citation>
    <scope>IDENTIFICATION</scope>
</reference>
<keyword evidence="6" id="KW-0963">Cytoplasm</keyword>
<dbReference type="UniPathway" id="UPA00253"/>
<keyword evidence="11" id="KW-0328">Glycosyltransferase</keyword>
<dbReference type="GO" id="GO:0047280">
    <property type="term" value="F:nicotinamide phosphoribosyltransferase activity"/>
    <property type="evidence" value="ECO:0007669"/>
    <property type="project" value="UniProtKB-EC"/>
</dbReference>
<comment type="similarity">
    <text evidence="4">Belongs to the NAPRTase family.</text>
</comment>
<evidence type="ECO:0000256" key="12">
    <source>
        <dbReference type="ARBA" id="ARBA00022679"/>
    </source>
</evidence>
<keyword evidence="12" id="KW-0808">Transferase</keyword>
<protein>
    <recommendedName>
        <fullName evidence="18">Nicotinamide phosphoribosyltransferase</fullName>
        <ecNumber evidence="17">2.4.2.12</ecNumber>
    </recommendedName>
    <alternativeName>
        <fullName evidence="20">Visfatin</fullName>
    </alternativeName>
</protein>
<evidence type="ECO:0000256" key="13">
    <source>
        <dbReference type="ARBA" id="ARBA00022990"/>
    </source>
</evidence>
<dbReference type="Pfam" id="PF04095">
    <property type="entry name" value="NAPRTase"/>
    <property type="match status" value="1"/>
</dbReference>
<keyword evidence="10" id="KW-0662">Pyridine nucleotide biosynthesis</keyword>
<keyword evidence="8" id="KW-0964">Secreted</keyword>
<evidence type="ECO:0000256" key="17">
    <source>
        <dbReference type="ARBA" id="ARBA00035024"/>
    </source>
</evidence>
<keyword evidence="14" id="KW-0090">Biological rhythms</keyword>
<evidence type="ECO:0000256" key="8">
    <source>
        <dbReference type="ARBA" id="ARBA00022525"/>
    </source>
</evidence>
<dbReference type="Ensembl" id="ENSACDT00005002266.1">
    <property type="protein sequence ID" value="ENSACDP00005001931.1"/>
    <property type="gene ID" value="ENSACDG00005001337.1"/>
</dbReference>
<dbReference type="PANTHER" id="PTHR43816:SF1">
    <property type="entry name" value="NICOTINAMIDE PHOSPHORIBOSYLTRANSFERASE"/>
    <property type="match status" value="1"/>
</dbReference>
<dbReference type="GO" id="GO:0005125">
    <property type="term" value="F:cytokine activity"/>
    <property type="evidence" value="ECO:0007669"/>
    <property type="project" value="UniProtKB-KW"/>
</dbReference>
<dbReference type="CDD" id="cd01569">
    <property type="entry name" value="PBEF_like"/>
    <property type="match status" value="1"/>
</dbReference>
<evidence type="ECO:0000256" key="18">
    <source>
        <dbReference type="ARBA" id="ARBA00035036"/>
    </source>
</evidence>
<feature type="domain" description="Nicotinate/nicotinamide phosphoribosyltransferase" evidence="21">
    <location>
        <begin position="206"/>
        <end position="489"/>
    </location>
</feature>
<evidence type="ECO:0000259" key="21">
    <source>
        <dbReference type="Pfam" id="PF04095"/>
    </source>
</evidence>
<dbReference type="Pfam" id="PF18127">
    <property type="entry name" value="NAMPT_N"/>
    <property type="match status" value="1"/>
</dbReference>
<keyword evidence="7" id="KW-0202">Cytokine</keyword>
<evidence type="ECO:0000256" key="15">
    <source>
        <dbReference type="ARBA" id="ARBA00023242"/>
    </source>
</evidence>
<evidence type="ECO:0000256" key="11">
    <source>
        <dbReference type="ARBA" id="ARBA00022676"/>
    </source>
</evidence>
<dbReference type="EC" id="2.4.2.12" evidence="17"/>
<dbReference type="SUPFAM" id="SSF51690">
    <property type="entry name" value="Nicotinate/Quinolinate PRTase C-terminal domain-like"/>
    <property type="match status" value="1"/>
</dbReference>
<feature type="domain" description="Nicotinamide phosphoribosyltransferase N-terminal" evidence="22">
    <location>
        <begin position="37"/>
        <end position="134"/>
    </location>
</feature>
<dbReference type="GO" id="GO:0005634">
    <property type="term" value="C:nucleus"/>
    <property type="evidence" value="ECO:0007669"/>
    <property type="project" value="UniProtKB-SubCell"/>
</dbReference>
<dbReference type="FunFam" id="3.20.20.70:FF:000080">
    <property type="entry name" value="Nicotinamide phosphoribosyltransferase"/>
    <property type="match status" value="1"/>
</dbReference>
<proteinExistence type="inferred from homology"/>
<dbReference type="InterPro" id="IPR013785">
    <property type="entry name" value="Aldolase_TIM"/>
</dbReference>
<dbReference type="PANTHER" id="PTHR43816">
    <property type="entry name" value="NICOTINAMIDE PHOSPHORIBOSYLTRANSFERASE"/>
    <property type="match status" value="1"/>
</dbReference>
<evidence type="ECO:0000256" key="7">
    <source>
        <dbReference type="ARBA" id="ARBA00022514"/>
    </source>
</evidence>
<evidence type="ECO:0000259" key="22">
    <source>
        <dbReference type="Pfam" id="PF18127"/>
    </source>
</evidence>
<name>A0A8B9D4A9_ANSCY</name>
<evidence type="ECO:0000313" key="24">
    <source>
        <dbReference type="Proteomes" id="UP000694521"/>
    </source>
</evidence>
<organism evidence="23 24">
    <name type="scientific">Anser cygnoides</name>
    <name type="common">Swan goose</name>
    <dbReference type="NCBI Taxonomy" id="8845"/>
    <lineage>
        <taxon>Eukaryota</taxon>
        <taxon>Metazoa</taxon>
        <taxon>Chordata</taxon>
        <taxon>Craniata</taxon>
        <taxon>Vertebrata</taxon>
        <taxon>Euteleostomi</taxon>
        <taxon>Archelosauria</taxon>
        <taxon>Archosauria</taxon>
        <taxon>Dinosauria</taxon>
        <taxon>Saurischia</taxon>
        <taxon>Theropoda</taxon>
        <taxon>Coelurosauria</taxon>
        <taxon>Aves</taxon>
        <taxon>Neognathae</taxon>
        <taxon>Galloanserae</taxon>
        <taxon>Anseriformes</taxon>
        <taxon>Anatidae</taxon>
        <taxon>Anserinae</taxon>
        <taxon>Anser</taxon>
    </lineage>
</organism>
<evidence type="ECO:0000256" key="16">
    <source>
        <dbReference type="ARBA" id="ARBA00035007"/>
    </source>
</evidence>
<reference evidence="23" key="2">
    <citation type="submission" date="2025-09" db="UniProtKB">
        <authorList>
            <consortium name="Ensembl"/>
        </authorList>
    </citation>
    <scope>IDENTIFICATION</scope>
</reference>
<dbReference type="GO" id="GO:0005737">
    <property type="term" value="C:cytoplasm"/>
    <property type="evidence" value="ECO:0007669"/>
    <property type="project" value="UniProtKB-SubCell"/>
</dbReference>
<dbReference type="GO" id="GO:0005615">
    <property type="term" value="C:extracellular space"/>
    <property type="evidence" value="ECO:0007669"/>
    <property type="project" value="UniProtKB-KW"/>
</dbReference>
<sequence>AQRQYRSLLYCSPLKVCPLVGGTLLQFVPPAAAVRRKVTHYKQYPPNTSKVYSYFECREKKTENSKLRKVKYEETVFYGLQYILNKYLKGKVVTKEKIKEAKEVYREHFQDDVFNEKGWNYILEKYDGHLPIEIKAVPEGSVIPRGNVLFTVENTDPECYWLTNWIETILVQSWYPITVATNSREQKKILAKYLLETSGSLEGLEYKLHDFGYRGVSSQETAGIGASAHLVNFKGTDTVAGIALIKKYYGTKDPVPGYSVPAAEHSTITAWGKDHEKDAFEHIVTQFSSVPVSVVSDSYDIYNACEKIWGDDLRHIIEARSPEAPLIIRPDSGNPLDTVLKVLEILGKKFPITENSKGYKLLPPYLRVIQGDGVDINTLQEGLLVEQIVEGMKKNKWSIENIAFGSGGALLQKLTRDLLNCSFKCSYVVTNGLGVNVFKDPVADPNKRSKKGRLSLHRTPAGDYVTLEEGKGDLEEYGQDLLHTVFKNGKETRSEYVPLLCTATLTVAGAEGILPSSATQKSSCLNRKPFSLCGQWLQSILKTFQGHHLGQCLCQACY</sequence>
<dbReference type="InterPro" id="IPR016471">
    <property type="entry name" value="Nicotinamide_PRibTrfase"/>
</dbReference>
<evidence type="ECO:0000256" key="19">
    <source>
        <dbReference type="ARBA" id="ARBA00047835"/>
    </source>
</evidence>
<evidence type="ECO:0000256" key="2">
    <source>
        <dbReference type="ARBA" id="ARBA00004496"/>
    </source>
</evidence>
<evidence type="ECO:0000256" key="3">
    <source>
        <dbReference type="ARBA" id="ARBA00004613"/>
    </source>
</evidence>